<organism evidence="4 7">
    <name type="scientific">Allofranklinella schreckenbergeri</name>
    <dbReference type="NCBI Taxonomy" id="1076744"/>
    <lineage>
        <taxon>Bacteria</taxon>
        <taxon>Pseudomonadati</taxon>
        <taxon>Pseudomonadota</taxon>
        <taxon>Betaproteobacteria</taxon>
        <taxon>Burkholderiales</taxon>
        <taxon>Comamonadaceae</taxon>
        <taxon>Allofranklinella</taxon>
    </lineage>
</organism>
<dbReference type="InterPro" id="IPR005651">
    <property type="entry name" value="Trm112-like"/>
</dbReference>
<evidence type="ECO:0000313" key="7">
    <source>
        <dbReference type="Proteomes" id="UP000267035"/>
    </source>
</evidence>
<dbReference type="Proteomes" id="UP000267521">
    <property type="component" value="Unassembled WGS sequence"/>
</dbReference>
<accession>A0A3M6QEG8</accession>
<dbReference type="Pfam" id="PF03966">
    <property type="entry name" value="Trm112p"/>
    <property type="match status" value="1"/>
</dbReference>
<dbReference type="PANTHER" id="PTHR33505">
    <property type="entry name" value="ZGC:162634"/>
    <property type="match status" value="1"/>
</dbReference>
<dbReference type="EMBL" id="RDQL01000008">
    <property type="protein sequence ID" value="RMW99441.1"/>
    <property type="molecule type" value="Genomic_DNA"/>
</dbReference>
<comment type="similarity">
    <text evidence="3">Belongs to the UPF0434 family.</text>
</comment>
<sequence length="62" mass="7209">MDSKLLELLVCPVTKGSLRYDRERQELISLSARLAYPIRDGIPILLENEARPLEERELEQQT</sequence>
<evidence type="ECO:0000313" key="4">
    <source>
        <dbReference type="EMBL" id="RMW99441.1"/>
    </source>
</evidence>
<dbReference type="GO" id="GO:0005829">
    <property type="term" value="C:cytosol"/>
    <property type="evidence" value="ECO:0007669"/>
    <property type="project" value="TreeGrafter"/>
</dbReference>
<evidence type="ECO:0000313" key="9">
    <source>
        <dbReference type="Proteomes" id="UP000281171"/>
    </source>
</evidence>
<comment type="similarity">
    <text evidence="2">In the C-terminal section; belongs to the UPF0434 family.</text>
</comment>
<dbReference type="HAMAP" id="MF_01187">
    <property type="entry name" value="UPF0434"/>
    <property type="match status" value="1"/>
</dbReference>
<evidence type="ECO:0000256" key="3">
    <source>
        <dbReference type="HAMAP-Rule" id="MF_01187"/>
    </source>
</evidence>
<dbReference type="EMBL" id="RDQK01000001">
    <property type="protein sequence ID" value="RMX11807.1"/>
    <property type="molecule type" value="Genomic_DNA"/>
</dbReference>
<gene>
    <name evidence="6" type="ORF">EBQ24_00375</name>
    <name evidence="4" type="ORF">EBQ25_07320</name>
    <name evidence="5" type="ORF">EBQ26_00690</name>
</gene>
<dbReference type="AlphaFoldDB" id="A0A3M6QAB2"/>
<protein>
    <recommendedName>
        <fullName evidence="3">UPF0434 protein EBQ24_00375</fullName>
    </recommendedName>
</protein>
<dbReference type="Gene3D" id="2.20.25.10">
    <property type="match status" value="1"/>
</dbReference>
<evidence type="ECO:0000256" key="2">
    <source>
        <dbReference type="ARBA" id="ARBA00061381"/>
    </source>
</evidence>
<evidence type="ECO:0000313" key="8">
    <source>
        <dbReference type="Proteomes" id="UP000267521"/>
    </source>
</evidence>
<accession>A0A3M6R916</accession>
<proteinExistence type="inferred from homology"/>
<dbReference type="Proteomes" id="UP000281171">
    <property type="component" value="Unassembled WGS sequence"/>
</dbReference>
<evidence type="ECO:0000313" key="6">
    <source>
        <dbReference type="EMBL" id="RMX11807.1"/>
    </source>
</evidence>
<reference evidence="7 8" key="1">
    <citation type="submission" date="2018-10" db="EMBL/GenBank/DDBJ databases">
        <title>Comamonadaceae CDC group NO-1 genome sequencing and assembly.</title>
        <authorList>
            <person name="Bernier A.-M."/>
            <person name="Bernard K."/>
        </authorList>
    </citation>
    <scope>NUCLEOTIDE SEQUENCE [LARGE SCALE GENOMIC DNA]</scope>
    <source>
        <strain evidence="4 7">NML161473</strain>
        <strain evidence="6 9">NML180581</strain>
        <strain evidence="5 8">NML970147</strain>
    </source>
</reference>
<dbReference type="Proteomes" id="UP000267035">
    <property type="component" value="Unassembled WGS sequence"/>
</dbReference>
<evidence type="ECO:0000313" key="5">
    <source>
        <dbReference type="EMBL" id="RMX01504.1"/>
    </source>
</evidence>
<comment type="similarity">
    <text evidence="1">In the N-terminal section; belongs to the LpxK family.</text>
</comment>
<keyword evidence="7" id="KW-1185">Reference proteome</keyword>
<name>A0A3M6QAB2_9BURK</name>
<dbReference type="EMBL" id="RDQM01000001">
    <property type="protein sequence ID" value="RMX01504.1"/>
    <property type="molecule type" value="Genomic_DNA"/>
</dbReference>
<evidence type="ECO:0000256" key="1">
    <source>
        <dbReference type="ARBA" id="ARBA00061313"/>
    </source>
</evidence>
<dbReference type="FunFam" id="2.20.25.10:FF:000002">
    <property type="entry name" value="UPF0434 protein YcaR"/>
    <property type="match status" value="1"/>
</dbReference>
<accession>A0A3M6QAB2</accession>
<comment type="caution">
    <text evidence="4">The sequence shown here is derived from an EMBL/GenBank/DDBJ whole genome shotgun (WGS) entry which is preliminary data.</text>
</comment>
<dbReference type="PANTHER" id="PTHR33505:SF4">
    <property type="entry name" value="PROTEIN PREY, MITOCHONDRIAL"/>
    <property type="match status" value="1"/>
</dbReference>
<dbReference type="SUPFAM" id="SSF158997">
    <property type="entry name" value="Trm112p-like"/>
    <property type="match status" value="1"/>
</dbReference>
<dbReference type="RefSeq" id="WP_122237274.1">
    <property type="nucleotide sequence ID" value="NZ_RDQK01000001.1"/>
</dbReference>